<dbReference type="GO" id="GO:0015849">
    <property type="term" value="P:organic acid transport"/>
    <property type="evidence" value="ECO:0007669"/>
    <property type="project" value="InterPro"/>
</dbReference>
<evidence type="ECO:0000313" key="4">
    <source>
        <dbReference type="EMBL" id="CAP43187.1"/>
    </source>
</evidence>
<reference evidence="4 5" key="1">
    <citation type="journal article" date="2008" name="BMC Genomics">
        <title>The missing link: Bordetella petrii is endowed with both the metabolic versatility of environmental bacteria and virulence traits of pathogenic Bordetellae.</title>
        <authorList>
            <person name="Gross R."/>
            <person name="Guzman C.A."/>
            <person name="Sebaihia M."/>
            <person name="Martins Dos Santos V.A."/>
            <person name="Pieper D.H."/>
            <person name="Koebnik R."/>
            <person name="Lechner M."/>
            <person name="Bartels D."/>
            <person name="Buhrmester J."/>
            <person name="Choudhuri J.V."/>
            <person name="Ebensen T."/>
            <person name="Gaigalat L."/>
            <person name="Herrmann S."/>
            <person name="Khachane A.N."/>
            <person name="Larisch C."/>
            <person name="Link S."/>
            <person name="Linke B."/>
            <person name="Meyer F."/>
            <person name="Mormann S."/>
            <person name="Nakunst D."/>
            <person name="Rueckert C."/>
            <person name="Schneiker-Bekel S."/>
            <person name="Schulze K."/>
            <person name="Vorhoelter F.J."/>
            <person name="Yevsa T."/>
            <person name="Engle J.T."/>
            <person name="Goldman W.E."/>
            <person name="Puehler A."/>
            <person name="Goebel U.B."/>
            <person name="Goesmann A."/>
            <person name="Bloecker H."/>
            <person name="Kaiser O."/>
            <person name="Martinez-Arias R."/>
        </authorList>
    </citation>
    <scope>NUCLEOTIDE SEQUENCE [LARGE SCALE GENOMIC DNA]</scope>
    <source>
        <strain evidence="5">ATCC BAA-461 / DSM 12804 / CCUG 43448 / CIP 107267 / Se-1111R</strain>
    </source>
</reference>
<feature type="binding site" evidence="2">
    <location>
        <position position="193"/>
    </location>
    <ligand>
        <name>substrate</name>
    </ligand>
</feature>
<dbReference type="AlphaFoldDB" id="A9IRK7"/>
<keyword evidence="5" id="KW-1185">Reference proteome</keyword>
<keyword evidence="3" id="KW-0479">Metal-binding</keyword>
<protein>
    <submittedName>
        <fullName evidence="4">Periplasmic solute-binding protein</fullName>
    </submittedName>
</protein>
<dbReference type="KEGG" id="bpt:Bpet2845"/>
<sequence length="379" mass="41559">MARACTASNQETPVMQRRSFLKKATLGAAAAGGATLAAPVLAQESPTLNWRLASSFPRSADAIYTGGENLAKYVAEATDGKFNIRAFPAGEIVPALQVLDAVQNNTIECGHTASYYYFGKDPALCFDGAVPFGLNTRQMNAWMRHGNGLKLTRELFQKYNIVNFPCGYTGTQMGGWFRNEIKTVDDLKGLKFRASAFAGAVLSRLGVVPQQIAGGDIYPSLEKGTIDAAEWIGPYDDEKLGFHKVAKNYYFPGWWEGTLQVSLYVNQDVYNKLPKHYQAALAQASAAATADMIAKYDAENPAALRRLVSQGAQLKAFPKAVMDACYAEANKVYAEFSAKDPMFKKVYDDMVAFRDNEIPWFRVAEGSFDGFMGTIGRNK</sequence>
<feature type="binding site" evidence="3">
    <location>
        <position position="231"/>
    </location>
    <ligand>
        <name>Na(+)</name>
        <dbReference type="ChEBI" id="CHEBI:29101"/>
    </ligand>
</feature>
<dbReference type="Gene3D" id="3.40.190.10">
    <property type="entry name" value="Periplasmic binding protein-like II"/>
    <property type="match status" value="1"/>
</dbReference>
<accession>A9IRK7</accession>
<evidence type="ECO:0000313" key="5">
    <source>
        <dbReference type="Proteomes" id="UP000001225"/>
    </source>
</evidence>
<dbReference type="GO" id="GO:0031317">
    <property type="term" value="C:tripartite ATP-independent periplasmic transporter complex"/>
    <property type="evidence" value="ECO:0007669"/>
    <property type="project" value="InterPro"/>
</dbReference>
<evidence type="ECO:0000256" key="3">
    <source>
        <dbReference type="PIRSR" id="PIRSR039026-2"/>
    </source>
</evidence>
<feature type="binding site" evidence="3">
    <location>
        <position position="230"/>
    </location>
    <ligand>
        <name>substrate</name>
    </ligand>
</feature>
<dbReference type="InterPro" id="IPR038404">
    <property type="entry name" value="TRAP_DctP_sf"/>
</dbReference>
<feature type="binding site" evidence="2">
    <location>
        <position position="172"/>
    </location>
    <ligand>
        <name>substrate</name>
    </ligand>
</feature>
<dbReference type="GO" id="GO:0055085">
    <property type="term" value="P:transmembrane transport"/>
    <property type="evidence" value="ECO:0007669"/>
    <property type="project" value="InterPro"/>
</dbReference>
<gene>
    <name evidence="4" type="ordered locus">Bpet2845</name>
</gene>
<dbReference type="Gene3D" id="3.40.190.170">
    <property type="entry name" value="Bacterial extracellular solute-binding protein, family 7"/>
    <property type="match status" value="1"/>
</dbReference>
<dbReference type="PANTHER" id="PTHR33376:SF5">
    <property type="entry name" value="EXTRACYTOPLASMIC SOLUTE RECEPTOR PROTEIN"/>
    <property type="match status" value="1"/>
</dbReference>
<dbReference type="NCBIfam" id="TIGR01409">
    <property type="entry name" value="TAT_signal_seq"/>
    <property type="match status" value="1"/>
</dbReference>
<evidence type="ECO:0000256" key="1">
    <source>
        <dbReference type="ARBA" id="ARBA00022729"/>
    </source>
</evidence>
<dbReference type="PIRSF" id="PIRSF039026">
    <property type="entry name" value="SiaP"/>
    <property type="match status" value="1"/>
</dbReference>
<proteinExistence type="predicted"/>
<feature type="binding site" evidence="3">
    <location>
        <position position="256"/>
    </location>
    <ligand>
        <name>substrate</name>
    </ligand>
</feature>
<dbReference type="NCBIfam" id="NF037995">
    <property type="entry name" value="TRAP_S1"/>
    <property type="match status" value="1"/>
</dbReference>
<dbReference type="CDD" id="cd13682">
    <property type="entry name" value="PBP2_TRAP_alpha-ketoacid"/>
    <property type="match status" value="1"/>
</dbReference>
<dbReference type="InterPro" id="IPR018389">
    <property type="entry name" value="DctP_fam"/>
</dbReference>
<dbReference type="EMBL" id="AM902716">
    <property type="protein sequence ID" value="CAP43187.1"/>
    <property type="molecule type" value="Genomic_DNA"/>
</dbReference>
<evidence type="ECO:0000256" key="2">
    <source>
        <dbReference type="PIRSR" id="PIRSR039026-1"/>
    </source>
</evidence>
<dbReference type="Proteomes" id="UP000001225">
    <property type="component" value="Chromosome"/>
</dbReference>
<keyword evidence="1" id="KW-0732">Signal</keyword>
<name>A9IRK7_BORPD</name>
<dbReference type="PROSITE" id="PS51318">
    <property type="entry name" value="TAT"/>
    <property type="match status" value="1"/>
</dbReference>
<organism evidence="4 5">
    <name type="scientific">Bordetella petrii (strain ATCC BAA-461 / DSM 12804 / CCUG 43448 / CIP 107267 / Se-1111R)</name>
    <dbReference type="NCBI Taxonomy" id="340100"/>
    <lineage>
        <taxon>Bacteria</taxon>
        <taxon>Pseudomonadati</taxon>
        <taxon>Pseudomonadota</taxon>
        <taxon>Betaproteobacteria</taxon>
        <taxon>Burkholderiales</taxon>
        <taxon>Alcaligenaceae</taxon>
        <taxon>Bordetella</taxon>
    </lineage>
</organism>
<dbReference type="GO" id="GO:0046872">
    <property type="term" value="F:metal ion binding"/>
    <property type="evidence" value="ECO:0007669"/>
    <property type="project" value="UniProtKB-KW"/>
</dbReference>
<dbReference type="InterPro" id="IPR006311">
    <property type="entry name" value="TAT_signal"/>
</dbReference>
<dbReference type="STRING" id="94624.Bpet2845"/>
<dbReference type="PANTHER" id="PTHR33376">
    <property type="match status" value="1"/>
</dbReference>
<dbReference type="eggNOG" id="COG4663">
    <property type="taxonomic scope" value="Bacteria"/>
</dbReference>
<dbReference type="InterPro" id="IPR019546">
    <property type="entry name" value="TAT_signal_bac_arc"/>
</dbReference>
<dbReference type="GO" id="GO:0043177">
    <property type="term" value="F:organic acid binding"/>
    <property type="evidence" value="ECO:0007669"/>
    <property type="project" value="InterPro"/>
</dbReference>
<dbReference type="Pfam" id="PF03480">
    <property type="entry name" value="DctP"/>
    <property type="match status" value="1"/>
</dbReference>
<dbReference type="InterPro" id="IPR041722">
    <property type="entry name" value="TakP/all3028"/>
</dbReference>
<dbReference type="InterPro" id="IPR026289">
    <property type="entry name" value="SBP_TakP-like"/>
</dbReference>